<sequence>MLRISVIFSSFFLLSQIILVNGADKIQVPPPLPLPPEQPNCLSLNQSVFCGSSYGKYFISRNVLINASPVTDIQTFDRALGYYFGSPTDMSEINRSFQCSPGWDGKYEPPFRVSFTCRAILNNNYTDSCNIDNPIPPLCHSTCLAYINGWSTVIKNQTACPASEQQIDIKLQNLKTWCDYYPYTGTDGSCISGQDDQDNTCGFILPQQSSSLCTFCSFSNAKCCQSESALSCPGSSSWRIKPGISTTALVCAIVFGCLGGIGLIIGLVLYYKRRDSGYDLSEKRILQNPEVSMPEAMDSTVHMNITIPSVSEYVCEYPYRPALPDELPLEVGDVIIIVWTFDDGWAVGRNHTRGGEGAFPMACVTVRQVNHEEHNDAAADSNGIPRRTSSKRASNRPKSFSPTN</sequence>
<keyword evidence="8" id="KW-1185">Reference proteome</keyword>
<evidence type="ECO:0000256" key="3">
    <source>
        <dbReference type="SAM" id="MobiDB-lite"/>
    </source>
</evidence>
<dbReference type="SMART" id="SM00326">
    <property type="entry name" value="SH3"/>
    <property type="match status" value="1"/>
</dbReference>
<dbReference type="PROSITE" id="PS50002">
    <property type="entry name" value="SH3"/>
    <property type="match status" value="1"/>
</dbReference>
<evidence type="ECO:0000313" key="7">
    <source>
        <dbReference type="EMBL" id="KAK9696830.1"/>
    </source>
</evidence>
<keyword evidence="5" id="KW-0732">Signal</keyword>
<dbReference type="SUPFAM" id="SSF50044">
    <property type="entry name" value="SH3-domain"/>
    <property type="match status" value="1"/>
</dbReference>
<gene>
    <name evidence="7" type="ORF">K7432_012260</name>
</gene>
<accession>A0ABR2VSN6</accession>
<feature type="region of interest" description="Disordered" evidence="3">
    <location>
        <begin position="374"/>
        <end position="404"/>
    </location>
</feature>
<feature type="transmembrane region" description="Helical" evidence="4">
    <location>
        <begin position="247"/>
        <end position="271"/>
    </location>
</feature>
<dbReference type="Gene3D" id="2.30.30.40">
    <property type="entry name" value="SH3 Domains"/>
    <property type="match status" value="1"/>
</dbReference>
<evidence type="ECO:0000256" key="2">
    <source>
        <dbReference type="PROSITE-ProRule" id="PRU00192"/>
    </source>
</evidence>
<name>A0ABR2VSN6_9FUNG</name>
<reference evidence="7 8" key="1">
    <citation type="submission" date="2023-04" db="EMBL/GenBank/DDBJ databases">
        <title>Genome of Basidiobolus ranarum AG-B5.</title>
        <authorList>
            <person name="Stajich J.E."/>
            <person name="Carter-House D."/>
            <person name="Gryganskyi A."/>
        </authorList>
    </citation>
    <scope>NUCLEOTIDE SEQUENCE [LARGE SCALE GENOMIC DNA]</scope>
    <source>
        <strain evidence="7 8">AG-B5</strain>
    </source>
</reference>
<evidence type="ECO:0000256" key="4">
    <source>
        <dbReference type="SAM" id="Phobius"/>
    </source>
</evidence>
<comment type="caution">
    <text evidence="7">The sequence shown here is derived from an EMBL/GenBank/DDBJ whole genome shotgun (WGS) entry which is preliminary data.</text>
</comment>
<evidence type="ECO:0000256" key="1">
    <source>
        <dbReference type="ARBA" id="ARBA00022443"/>
    </source>
</evidence>
<feature type="chain" id="PRO_5047168302" description="SH3 domain-containing protein" evidence="5">
    <location>
        <begin position="23"/>
        <end position="404"/>
    </location>
</feature>
<dbReference type="InterPro" id="IPR001452">
    <property type="entry name" value="SH3_domain"/>
</dbReference>
<dbReference type="CDD" id="cd00174">
    <property type="entry name" value="SH3"/>
    <property type="match status" value="1"/>
</dbReference>
<keyword evidence="4" id="KW-0812">Transmembrane</keyword>
<protein>
    <recommendedName>
        <fullName evidence="6">SH3 domain-containing protein</fullName>
    </recommendedName>
</protein>
<dbReference type="EMBL" id="JASJQH010007920">
    <property type="protein sequence ID" value="KAK9696830.1"/>
    <property type="molecule type" value="Genomic_DNA"/>
</dbReference>
<organism evidence="7 8">
    <name type="scientific">Basidiobolus ranarum</name>
    <dbReference type="NCBI Taxonomy" id="34480"/>
    <lineage>
        <taxon>Eukaryota</taxon>
        <taxon>Fungi</taxon>
        <taxon>Fungi incertae sedis</taxon>
        <taxon>Zoopagomycota</taxon>
        <taxon>Entomophthoromycotina</taxon>
        <taxon>Basidiobolomycetes</taxon>
        <taxon>Basidiobolales</taxon>
        <taxon>Basidiobolaceae</taxon>
        <taxon>Basidiobolus</taxon>
    </lineage>
</organism>
<keyword evidence="4" id="KW-1133">Transmembrane helix</keyword>
<evidence type="ECO:0000313" key="8">
    <source>
        <dbReference type="Proteomes" id="UP001479436"/>
    </source>
</evidence>
<proteinExistence type="predicted"/>
<dbReference type="Pfam" id="PF14604">
    <property type="entry name" value="SH3_9"/>
    <property type="match status" value="1"/>
</dbReference>
<keyword evidence="1 2" id="KW-0728">SH3 domain</keyword>
<dbReference type="InterPro" id="IPR036028">
    <property type="entry name" value="SH3-like_dom_sf"/>
</dbReference>
<feature type="domain" description="SH3" evidence="6">
    <location>
        <begin position="308"/>
        <end position="369"/>
    </location>
</feature>
<evidence type="ECO:0000259" key="6">
    <source>
        <dbReference type="PROSITE" id="PS50002"/>
    </source>
</evidence>
<evidence type="ECO:0000256" key="5">
    <source>
        <dbReference type="SAM" id="SignalP"/>
    </source>
</evidence>
<feature type="signal peptide" evidence="5">
    <location>
        <begin position="1"/>
        <end position="22"/>
    </location>
</feature>
<keyword evidence="4" id="KW-0472">Membrane</keyword>
<dbReference type="Proteomes" id="UP001479436">
    <property type="component" value="Unassembled WGS sequence"/>
</dbReference>